<dbReference type="SUPFAM" id="SSF53474">
    <property type="entry name" value="alpha/beta-Hydrolases"/>
    <property type="match status" value="1"/>
</dbReference>
<reference evidence="3" key="2">
    <citation type="submission" date="2021-01" db="EMBL/GenBank/DDBJ databases">
        <authorList>
            <person name="Schikora-Tamarit M.A."/>
        </authorList>
    </citation>
    <scope>NUCLEOTIDE SEQUENCE</scope>
    <source>
        <strain evidence="3">CBS6341</strain>
    </source>
</reference>
<evidence type="ECO:0000313" key="4">
    <source>
        <dbReference type="Proteomes" id="UP000769528"/>
    </source>
</evidence>
<sequence length="696" mass="80358">MLLIRTFNLMNTPSKTMFYGLNLKKLTAVRFFSSKVPAVKPRWFYSTDIPTYMPKHYKYTKKEEPKKFQEFSEFDTRRLEEKYQLLEKNPDSKDFKITVNEDYLFEVDLIKRQMSPIYWEGAIYEIRRGIWFNDKIPANYQLTKELEDAYDYLKPYDKSQDSKSSSSSNPLNRKNPYYTLKGDHKEGKYVVFTGSSTASIIDDVESLPAKFQFSFLNKNQVAKSLMGSTSFTRYPEENLGTEIKENDESNEEHDSFFNKMFELELRQLFNEKSKSQPNNEDESNTKKAMKLVIENDYKTNETDGERKIDHLIFCVHGIGQNLGTKFQNVNFIHTVNILRKNVKKVYKENKDLQKLNNNKNCGIQVLPISWRHKVDFNTEKSFNENLPSLNDITVDEIKPIRNLLGSVLLDVLLYYEPHYFNQILDEVVSQINETYLKFKERNPQFNGKISLIGHSLGSAIVFDILSLQPSKFSTIKDPKHLIFKVDNFISMGSPVGVFNLLKNKQIGSVDINGTSTKDISVPRCNNFYNVFHPCDPIAYRIEPLVSPEFSKFQPESIPFLIENFNKHISSIAQISDNIVSNATKTWTTVASSTNPITKLVSKAVQDSENDNEKKSLDEKPTSKLKLSSNQLKLLTSLNHHGRVDYALQQGLLDISIIQSISSHINYFEDENIAAFILKETLTNPEPINIKTVNLIK</sequence>
<dbReference type="PANTHER" id="PTHR23509">
    <property type="entry name" value="PA-PL1 PHOSPHOLIPASE FAMILY"/>
    <property type="match status" value="1"/>
</dbReference>
<dbReference type="SMART" id="SM01127">
    <property type="entry name" value="DDHD"/>
    <property type="match status" value="1"/>
</dbReference>
<evidence type="ECO:0000256" key="1">
    <source>
        <dbReference type="SAM" id="MobiDB-lite"/>
    </source>
</evidence>
<reference evidence="3" key="1">
    <citation type="journal article" date="2021" name="Open Biol.">
        <title>Shared evolutionary footprints suggest mitochondrial oxidative damage underlies multiple complex I losses in fungi.</title>
        <authorList>
            <person name="Schikora-Tamarit M.A."/>
            <person name="Marcet-Houben M."/>
            <person name="Nosek J."/>
            <person name="Gabaldon T."/>
        </authorList>
    </citation>
    <scope>NUCLEOTIDE SEQUENCE</scope>
    <source>
        <strain evidence="3">CBS6341</strain>
    </source>
</reference>
<dbReference type="InterPro" id="IPR029058">
    <property type="entry name" value="AB_hydrolase_fold"/>
</dbReference>
<dbReference type="EMBL" id="JAEUBF010001445">
    <property type="protein sequence ID" value="KAH3666424.1"/>
    <property type="molecule type" value="Genomic_DNA"/>
</dbReference>
<name>A0A9P8T5L1_9ASCO</name>
<dbReference type="AlphaFoldDB" id="A0A9P8T5L1"/>
<evidence type="ECO:0000259" key="2">
    <source>
        <dbReference type="PROSITE" id="PS51043"/>
    </source>
</evidence>
<gene>
    <name evidence="3" type="ORF">WICMUC_005692</name>
</gene>
<feature type="region of interest" description="Disordered" evidence="1">
    <location>
        <begin position="157"/>
        <end position="179"/>
    </location>
</feature>
<proteinExistence type="predicted"/>
<dbReference type="InterPro" id="IPR057826">
    <property type="entry name" value="WWE_C20G8.02"/>
</dbReference>
<dbReference type="GO" id="GO:0004620">
    <property type="term" value="F:phospholipase activity"/>
    <property type="evidence" value="ECO:0007669"/>
    <property type="project" value="TreeGrafter"/>
</dbReference>
<organism evidence="3 4">
    <name type="scientific">Wickerhamomyces mucosus</name>
    <dbReference type="NCBI Taxonomy" id="1378264"/>
    <lineage>
        <taxon>Eukaryota</taxon>
        <taxon>Fungi</taxon>
        <taxon>Dikarya</taxon>
        <taxon>Ascomycota</taxon>
        <taxon>Saccharomycotina</taxon>
        <taxon>Saccharomycetes</taxon>
        <taxon>Phaffomycetales</taxon>
        <taxon>Wickerhamomycetaceae</taxon>
        <taxon>Wickerhamomyces</taxon>
    </lineage>
</organism>
<comment type="caution">
    <text evidence="3">The sequence shown here is derived from an EMBL/GenBank/DDBJ whole genome shotgun (WGS) entry which is preliminary data.</text>
</comment>
<feature type="domain" description="DDHD" evidence="2">
    <location>
        <begin position="481"/>
        <end position="682"/>
    </location>
</feature>
<accession>A0A9P8T5L1</accession>
<evidence type="ECO:0000313" key="3">
    <source>
        <dbReference type="EMBL" id="KAH3666424.1"/>
    </source>
</evidence>
<dbReference type="OrthoDB" id="69269at2759"/>
<dbReference type="PROSITE" id="PS51043">
    <property type="entry name" value="DDHD"/>
    <property type="match status" value="1"/>
</dbReference>
<dbReference type="PANTHER" id="PTHR23509:SF10">
    <property type="entry name" value="LD21067P"/>
    <property type="match status" value="1"/>
</dbReference>
<dbReference type="Pfam" id="PF23463">
    <property type="entry name" value="WWE_2"/>
    <property type="match status" value="1"/>
</dbReference>
<dbReference type="GO" id="GO:0005737">
    <property type="term" value="C:cytoplasm"/>
    <property type="evidence" value="ECO:0007669"/>
    <property type="project" value="TreeGrafter"/>
</dbReference>
<dbReference type="Proteomes" id="UP000769528">
    <property type="component" value="Unassembled WGS sequence"/>
</dbReference>
<dbReference type="InterPro" id="IPR058055">
    <property type="entry name" value="PA-PLA1"/>
</dbReference>
<keyword evidence="4" id="KW-1185">Reference proteome</keyword>
<dbReference type="InterPro" id="IPR004177">
    <property type="entry name" value="DDHD_dom"/>
</dbReference>
<dbReference type="GO" id="GO:0046872">
    <property type="term" value="F:metal ion binding"/>
    <property type="evidence" value="ECO:0007669"/>
    <property type="project" value="InterPro"/>
</dbReference>
<protein>
    <recommendedName>
        <fullName evidence="2">DDHD domain-containing protein</fullName>
    </recommendedName>
</protein>
<dbReference type="Pfam" id="PF02862">
    <property type="entry name" value="DDHD"/>
    <property type="match status" value="1"/>
</dbReference>